<evidence type="ECO:0000313" key="2">
    <source>
        <dbReference type="EMBL" id="KAB8268041.1"/>
    </source>
</evidence>
<evidence type="ECO:0000313" key="3">
    <source>
        <dbReference type="Proteomes" id="UP000326289"/>
    </source>
</evidence>
<feature type="signal peptide" evidence="1">
    <location>
        <begin position="1"/>
        <end position="20"/>
    </location>
</feature>
<evidence type="ECO:0000256" key="1">
    <source>
        <dbReference type="SAM" id="SignalP"/>
    </source>
</evidence>
<reference evidence="2 3" key="1">
    <citation type="submission" date="2019-04" db="EMBL/GenBank/DDBJ databases">
        <title>Fungal friends and foes A comparative genomics study of 23 Aspergillus species from section Flavi.</title>
        <authorList>
            <consortium name="DOE Joint Genome Institute"/>
            <person name="Kjaerbolling I."/>
            <person name="Vesth T.C."/>
            <person name="Frisvad J.C."/>
            <person name="Nybo J.L."/>
            <person name="Theobald S."/>
            <person name="Kildgaard S."/>
            <person name="Petersen T.I."/>
            <person name="Kuo A."/>
            <person name="Sato A."/>
            <person name="Lyhne E.K."/>
            <person name="Kogle M.E."/>
            <person name="Wiebenga A."/>
            <person name="Kun R.S."/>
            <person name="Lubbers R.J."/>
            <person name="Makela M.R."/>
            <person name="Barry K."/>
            <person name="Chovatia M."/>
            <person name="Clum A."/>
            <person name="Daum C."/>
            <person name="Haridas S."/>
            <person name="He G."/>
            <person name="LaButti K."/>
            <person name="Lipzen A."/>
            <person name="Mondo S."/>
            <person name="Pangilinan J."/>
            <person name="Riley R."/>
            <person name="Salamov A."/>
            <person name="Simmons B.A."/>
            <person name="Magnuson J.K."/>
            <person name="Henrissat B."/>
            <person name="Mortensen U.H."/>
            <person name="Larsen T.O."/>
            <person name="De vries R.P."/>
            <person name="Grigoriev I.V."/>
            <person name="Machida M."/>
            <person name="Baker S.E."/>
            <person name="Andersen M.R."/>
        </authorList>
    </citation>
    <scope>NUCLEOTIDE SEQUENCE [LARGE SCALE GENOMIC DNA]</scope>
    <source>
        <strain evidence="2 3">CBS 117635</strain>
    </source>
</reference>
<name>A0A5N6IMX4_9EURO</name>
<accession>A0A5N6IMX4</accession>
<organism evidence="2 3">
    <name type="scientific">Aspergillus minisclerotigenes</name>
    <dbReference type="NCBI Taxonomy" id="656917"/>
    <lineage>
        <taxon>Eukaryota</taxon>
        <taxon>Fungi</taxon>
        <taxon>Dikarya</taxon>
        <taxon>Ascomycota</taxon>
        <taxon>Pezizomycotina</taxon>
        <taxon>Eurotiomycetes</taxon>
        <taxon>Eurotiomycetidae</taxon>
        <taxon>Eurotiales</taxon>
        <taxon>Aspergillaceae</taxon>
        <taxon>Aspergillus</taxon>
        <taxon>Aspergillus subgen. Circumdati</taxon>
    </lineage>
</organism>
<dbReference type="Proteomes" id="UP000326289">
    <property type="component" value="Unassembled WGS sequence"/>
</dbReference>
<dbReference type="AlphaFoldDB" id="A0A5N6IMX4"/>
<keyword evidence="3" id="KW-1185">Reference proteome</keyword>
<dbReference type="EMBL" id="ML732880">
    <property type="protein sequence ID" value="KAB8268041.1"/>
    <property type="molecule type" value="Genomic_DNA"/>
</dbReference>
<gene>
    <name evidence="2" type="ORF">BDV30DRAFT_219029</name>
</gene>
<feature type="chain" id="PRO_5024896776" evidence="1">
    <location>
        <begin position="21"/>
        <end position="53"/>
    </location>
</feature>
<protein>
    <submittedName>
        <fullName evidence="2">Uncharacterized protein</fullName>
    </submittedName>
</protein>
<sequence>MLVMLVSCFINCFLFFPVIPFLTPAPNTWGESRLKTQSSSVPFLVEVLPEQSN</sequence>
<proteinExistence type="predicted"/>
<keyword evidence="1" id="KW-0732">Signal</keyword>